<dbReference type="PANTHER" id="PTHR35527:SF2">
    <property type="entry name" value="HYDROLASE"/>
    <property type="match status" value="1"/>
</dbReference>
<dbReference type="AlphaFoldDB" id="A0A0R1S8T2"/>
<evidence type="ECO:0000256" key="2">
    <source>
        <dbReference type="ARBA" id="ARBA00022801"/>
    </source>
</evidence>
<proteinExistence type="inferred from homology"/>
<reference evidence="4 5" key="1">
    <citation type="journal article" date="2015" name="Genome Announc.">
        <title>Expanding the biotechnology potential of lactobacilli through comparative genomics of 213 strains and associated genera.</title>
        <authorList>
            <person name="Sun Z."/>
            <person name="Harris H.M."/>
            <person name="McCann A."/>
            <person name="Guo C."/>
            <person name="Argimon S."/>
            <person name="Zhang W."/>
            <person name="Yang X."/>
            <person name="Jeffery I.B."/>
            <person name="Cooney J.C."/>
            <person name="Kagawa T.F."/>
            <person name="Liu W."/>
            <person name="Song Y."/>
            <person name="Salvetti E."/>
            <person name="Wrobel A."/>
            <person name="Rasinkangas P."/>
            <person name="Parkhill J."/>
            <person name="Rea M.C."/>
            <person name="O'Sullivan O."/>
            <person name="Ritari J."/>
            <person name="Douillard F.P."/>
            <person name="Paul Ross R."/>
            <person name="Yang R."/>
            <person name="Briner A.E."/>
            <person name="Felis G.E."/>
            <person name="de Vos W.M."/>
            <person name="Barrangou R."/>
            <person name="Klaenhammer T.R."/>
            <person name="Caufield P.W."/>
            <person name="Cui Y."/>
            <person name="Zhang H."/>
            <person name="O'Toole P.W."/>
        </authorList>
    </citation>
    <scope>NUCLEOTIDE SEQUENCE [LARGE SCALE GENOMIC DNA]</scope>
    <source>
        <strain evidence="4 5">DSM 14421</strain>
    </source>
</reference>
<organism evidence="4 5">
    <name type="scientific">Lentilactobacillus diolivorans DSM 14421</name>
    <dbReference type="NCBI Taxonomy" id="1423739"/>
    <lineage>
        <taxon>Bacteria</taxon>
        <taxon>Bacillati</taxon>
        <taxon>Bacillota</taxon>
        <taxon>Bacilli</taxon>
        <taxon>Lactobacillales</taxon>
        <taxon>Lactobacillaceae</taxon>
        <taxon>Lentilactobacillus</taxon>
    </lineage>
</organism>
<evidence type="ECO:0000256" key="1">
    <source>
        <dbReference type="ARBA" id="ARBA00006625"/>
    </source>
</evidence>
<dbReference type="Pfam" id="PF02275">
    <property type="entry name" value="CBAH"/>
    <property type="match status" value="1"/>
</dbReference>
<dbReference type="PANTHER" id="PTHR35527">
    <property type="entry name" value="CHOLOYLGLYCINE HYDROLASE"/>
    <property type="match status" value="1"/>
</dbReference>
<dbReference type="PATRIC" id="fig|1423739.3.peg.1819"/>
<dbReference type="GO" id="GO:0016787">
    <property type="term" value="F:hydrolase activity"/>
    <property type="evidence" value="ECO:0007669"/>
    <property type="project" value="UniProtKB-KW"/>
</dbReference>
<dbReference type="SUPFAM" id="SSF56235">
    <property type="entry name" value="N-terminal nucleophile aminohydrolases (Ntn hydrolases)"/>
    <property type="match status" value="1"/>
</dbReference>
<protein>
    <submittedName>
        <fullName evidence="4">Choloylglycine hydrolase</fullName>
    </submittedName>
</protein>
<dbReference type="InterPro" id="IPR029132">
    <property type="entry name" value="CBAH/NAAA_C"/>
</dbReference>
<dbReference type="InterPro" id="IPR029055">
    <property type="entry name" value="Ntn_hydrolases_N"/>
</dbReference>
<evidence type="ECO:0000313" key="5">
    <source>
        <dbReference type="Proteomes" id="UP000052013"/>
    </source>
</evidence>
<dbReference type="InterPro" id="IPR052193">
    <property type="entry name" value="Peptidase_C59"/>
</dbReference>
<dbReference type="EMBL" id="AZEY01000105">
    <property type="protein sequence ID" value="KRL62869.1"/>
    <property type="molecule type" value="Genomic_DNA"/>
</dbReference>
<feature type="domain" description="Choloylglycine hydrolase/NAAA C-terminal" evidence="3">
    <location>
        <begin position="2"/>
        <end position="298"/>
    </location>
</feature>
<comment type="caution">
    <text evidence="4">The sequence shown here is derived from an EMBL/GenBank/DDBJ whole genome shotgun (WGS) entry which is preliminary data.</text>
</comment>
<dbReference type="Gene3D" id="3.60.60.10">
    <property type="entry name" value="Penicillin V Acylase, Chain A"/>
    <property type="match status" value="1"/>
</dbReference>
<comment type="similarity">
    <text evidence="1">Belongs to the peptidase C59 family.</text>
</comment>
<gene>
    <name evidence="4" type="ORF">FC85_GL001736</name>
</gene>
<dbReference type="Proteomes" id="UP000052013">
    <property type="component" value="Unassembled WGS sequence"/>
</dbReference>
<name>A0A0R1S8T2_9LACO</name>
<dbReference type="RefSeq" id="WP_057866044.1">
    <property type="nucleotide sequence ID" value="NZ_AZEY01000105.1"/>
</dbReference>
<evidence type="ECO:0000259" key="3">
    <source>
        <dbReference type="Pfam" id="PF02275"/>
    </source>
</evidence>
<accession>A0A0R1S8T2</accession>
<sequence length="312" mass="34991">MCTSLTLTTLNDHTLLARTMDFPVRAAWKPVLINQTNYETALSGTRPVRYPYVGGGRIEGDNHILVADGVNTKGLTCAELMFPLKAHYHDEPVNNKLNLTPQDFLPWALGEHASIADVKNDLTTIAIIGKNWLAGNEIFSFHWILTDKSGQTLVIEPTVNGLEVIDDSIGVLTNSPTYPDHMRRLAKKLHVNSSLSELQVKSENLIRRQHLPSATNTPTTRFLVAAVNKLGLQQSRTQVDARTRLFNVLAEVAIPYQPAMDHHPNFNYTHYLSILDSTTQSYYFRYHDSNQILAVSLPDLLKSHPKVNQFLA</sequence>
<evidence type="ECO:0000313" key="4">
    <source>
        <dbReference type="EMBL" id="KRL62869.1"/>
    </source>
</evidence>
<keyword evidence="2 4" id="KW-0378">Hydrolase</keyword>